<name>A0A6J4Q0K8_9ACTN</name>
<keyword evidence="4" id="KW-0547">Nucleotide-binding</keyword>
<dbReference type="Pfam" id="PF00069">
    <property type="entry name" value="Pkinase"/>
    <property type="match status" value="1"/>
</dbReference>
<evidence type="ECO:0000259" key="10">
    <source>
        <dbReference type="PROSITE" id="PS50011"/>
    </source>
</evidence>
<dbReference type="SUPFAM" id="SSF56112">
    <property type="entry name" value="Protein kinase-like (PK-like)"/>
    <property type="match status" value="1"/>
</dbReference>
<dbReference type="GO" id="GO:0045717">
    <property type="term" value="P:negative regulation of fatty acid biosynthetic process"/>
    <property type="evidence" value="ECO:0007669"/>
    <property type="project" value="UniProtKB-ARBA"/>
</dbReference>
<dbReference type="EC" id="2.7.11.1" evidence="1"/>
<evidence type="ECO:0000256" key="7">
    <source>
        <dbReference type="ARBA" id="ARBA00047899"/>
    </source>
</evidence>
<dbReference type="PROSITE" id="PS00108">
    <property type="entry name" value="PROTEIN_KINASE_ST"/>
    <property type="match status" value="1"/>
</dbReference>
<dbReference type="InterPro" id="IPR008271">
    <property type="entry name" value="Ser/Thr_kinase_AS"/>
</dbReference>
<feature type="region of interest" description="Disordered" evidence="9">
    <location>
        <begin position="405"/>
        <end position="518"/>
    </location>
</feature>
<feature type="compositionally biased region" description="Low complexity" evidence="9">
    <location>
        <begin position="407"/>
        <end position="425"/>
    </location>
</feature>
<evidence type="ECO:0000256" key="6">
    <source>
        <dbReference type="ARBA" id="ARBA00022840"/>
    </source>
</evidence>
<evidence type="ECO:0000256" key="2">
    <source>
        <dbReference type="ARBA" id="ARBA00022527"/>
    </source>
</evidence>
<evidence type="ECO:0000256" key="8">
    <source>
        <dbReference type="ARBA" id="ARBA00048679"/>
    </source>
</evidence>
<dbReference type="Gene3D" id="3.30.200.20">
    <property type="entry name" value="Phosphorylase Kinase, domain 1"/>
    <property type="match status" value="1"/>
</dbReference>
<evidence type="ECO:0000256" key="5">
    <source>
        <dbReference type="ARBA" id="ARBA00022777"/>
    </source>
</evidence>
<accession>A0A6J4Q0K8</accession>
<feature type="compositionally biased region" description="Polar residues" evidence="9">
    <location>
        <begin position="482"/>
        <end position="502"/>
    </location>
</feature>
<keyword evidence="6" id="KW-0067">ATP-binding</keyword>
<dbReference type="GO" id="GO:0004674">
    <property type="term" value="F:protein serine/threonine kinase activity"/>
    <property type="evidence" value="ECO:0007669"/>
    <property type="project" value="UniProtKB-KW"/>
</dbReference>
<reference evidence="11" key="1">
    <citation type="submission" date="2020-02" db="EMBL/GenBank/DDBJ databases">
        <authorList>
            <person name="Meier V. D."/>
        </authorList>
    </citation>
    <scope>NUCLEOTIDE SEQUENCE</scope>
    <source>
        <strain evidence="11">AVDCRST_MAG78</strain>
    </source>
</reference>
<evidence type="ECO:0000256" key="3">
    <source>
        <dbReference type="ARBA" id="ARBA00022679"/>
    </source>
</evidence>
<feature type="compositionally biased region" description="Polar residues" evidence="9">
    <location>
        <begin position="435"/>
        <end position="444"/>
    </location>
</feature>
<keyword evidence="2 11" id="KW-0723">Serine/threonine-protein kinase</keyword>
<dbReference type="EMBL" id="CADCVB010000105">
    <property type="protein sequence ID" value="CAA9429426.1"/>
    <property type="molecule type" value="Genomic_DNA"/>
</dbReference>
<dbReference type="Gene3D" id="1.10.510.10">
    <property type="entry name" value="Transferase(Phosphotransferase) domain 1"/>
    <property type="match status" value="1"/>
</dbReference>
<proteinExistence type="predicted"/>
<protein>
    <recommendedName>
        <fullName evidence="1">non-specific serine/threonine protein kinase</fullName>
        <ecNumber evidence="1">2.7.11.1</ecNumber>
    </recommendedName>
</protein>
<dbReference type="InterPro" id="IPR000719">
    <property type="entry name" value="Prot_kinase_dom"/>
</dbReference>
<dbReference type="CDD" id="cd06577">
    <property type="entry name" value="PASTA_pknB"/>
    <property type="match status" value="1"/>
</dbReference>
<feature type="region of interest" description="Disordered" evidence="9">
    <location>
        <begin position="342"/>
        <end position="374"/>
    </location>
</feature>
<keyword evidence="3" id="KW-0808">Transferase</keyword>
<organism evidence="11">
    <name type="scientific">uncultured Rubrobacteraceae bacterium</name>
    <dbReference type="NCBI Taxonomy" id="349277"/>
    <lineage>
        <taxon>Bacteria</taxon>
        <taxon>Bacillati</taxon>
        <taxon>Actinomycetota</taxon>
        <taxon>Rubrobacteria</taxon>
        <taxon>Rubrobacterales</taxon>
        <taxon>Rubrobacteraceae</taxon>
        <taxon>environmental samples</taxon>
    </lineage>
</organism>
<dbReference type="FunFam" id="1.10.510.10:FF:000021">
    <property type="entry name" value="Serine/threonine protein kinase"/>
    <property type="match status" value="1"/>
</dbReference>
<sequence length="518" mass="53985">MGSGGMADVYLGHDKVLDRDVALKVLKDKYAKNEEFVQRFRREARSAASLNHPNIVSIYDWGCSEDGAYYIAMEHVPGETLKDRIRREGALDPGAVVGVALQIVDALSVAHEHGVIHRDIKSPNILLTETGYAKVTDFGIARAATATTTSSRSSLVLGTPGYISPEQAKGELVGPRSDLYSLGVILYEMLTGELPYSAKDPIALATRHVDEPPRSPREARPEVPEALDALTLRLLAKAPEDRYASAVELAGDLERVRSGLSPLSVAAEKTTAEMTAAPLLSTVEKRPKRMAIQPPATSPMNVFKSGRRVQGRLLRTLAMALCGVLLLGGLAWALTQDPIITEPSGSEEASSTGEAAASATIQETPEPPSASEAEGALADDAGLEIGDRNEASDEAVAAGYAIEQDPEAGTTVEEGAAEEVAVGTGPEQVPAATQAAPTNFSAAGSQGVLAAQPAESKAADSKQGAAAVQEAPSSAGAGSGQEAPTSRASSATIQTASGSSVSDKTEQKGKKTERKGKK</sequence>
<dbReference type="AlphaFoldDB" id="A0A6J4Q0K8"/>
<dbReference type="GO" id="GO:0005524">
    <property type="term" value="F:ATP binding"/>
    <property type="evidence" value="ECO:0007669"/>
    <property type="project" value="UniProtKB-KW"/>
</dbReference>
<dbReference type="SMART" id="SM00220">
    <property type="entry name" value="S_TKc"/>
    <property type="match status" value="1"/>
</dbReference>
<evidence type="ECO:0000313" key="11">
    <source>
        <dbReference type="EMBL" id="CAA9429426.1"/>
    </source>
</evidence>
<evidence type="ECO:0000256" key="9">
    <source>
        <dbReference type="SAM" id="MobiDB-lite"/>
    </source>
</evidence>
<dbReference type="InterPro" id="IPR005543">
    <property type="entry name" value="PASTA_dom"/>
</dbReference>
<dbReference type="FunFam" id="3.30.200.20:FF:000035">
    <property type="entry name" value="Serine/threonine protein kinase Stk1"/>
    <property type="match status" value="1"/>
</dbReference>
<dbReference type="CDD" id="cd14014">
    <property type="entry name" value="STKc_PknB_like"/>
    <property type="match status" value="1"/>
</dbReference>
<dbReference type="PANTHER" id="PTHR43289:SF34">
    <property type="entry name" value="SERINE_THREONINE-PROTEIN KINASE YBDM-RELATED"/>
    <property type="match status" value="1"/>
</dbReference>
<dbReference type="PANTHER" id="PTHR43289">
    <property type="entry name" value="MITOGEN-ACTIVATED PROTEIN KINASE KINASE KINASE 20-RELATED"/>
    <property type="match status" value="1"/>
</dbReference>
<feature type="compositionally biased region" description="Low complexity" evidence="9">
    <location>
        <begin position="344"/>
        <end position="360"/>
    </location>
</feature>
<gene>
    <name evidence="11" type="ORF">AVDCRST_MAG78-1584</name>
</gene>
<dbReference type="InterPro" id="IPR011009">
    <property type="entry name" value="Kinase-like_dom_sf"/>
</dbReference>
<keyword evidence="5 11" id="KW-0418">Kinase</keyword>
<comment type="catalytic activity">
    <reaction evidence="8">
        <text>L-seryl-[protein] + ATP = O-phospho-L-seryl-[protein] + ADP + H(+)</text>
        <dbReference type="Rhea" id="RHEA:17989"/>
        <dbReference type="Rhea" id="RHEA-COMP:9863"/>
        <dbReference type="Rhea" id="RHEA-COMP:11604"/>
        <dbReference type="ChEBI" id="CHEBI:15378"/>
        <dbReference type="ChEBI" id="CHEBI:29999"/>
        <dbReference type="ChEBI" id="CHEBI:30616"/>
        <dbReference type="ChEBI" id="CHEBI:83421"/>
        <dbReference type="ChEBI" id="CHEBI:456216"/>
        <dbReference type="EC" id="2.7.11.1"/>
    </reaction>
</comment>
<comment type="catalytic activity">
    <reaction evidence="7">
        <text>L-threonyl-[protein] + ATP = O-phospho-L-threonyl-[protein] + ADP + H(+)</text>
        <dbReference type="Rhea" id="RHEA:46608"/>
        <dbReference type="Rhea" id="RHEA-COMP:11060"/>
        <dbReference type="Rhea" id="RHEA-COMP:11605"/>
        <dbReference type="ChEBI" id="CHEBI:15378"/>
        <dbReference type="ChEBI" id="CHEBI:30013"/>
        <dbReference type="ChEBI" id="CHEBI:30616"/>
        <dbReference type="ChEBI" id="CHEBI:61977"/>
        <dbReference type="ChEBI" id="CHEBI:456216"/>
        <dbReference type="EC" id="2.7.11.1"/>
    </reaction>
</comment>
<evidence type="ECO:0000256" key="1">
    <source>
        <dbReference type="ARBA" id="ARBA00012513"/>
    </source>
</evidence>
<dbReference type="PROSITE" id="PS50011">
    <property type="entry name" value="PROTEIN_KINASE_DOM"/>
    <property type="match status" value="1"/>
</dbReference>
<evidence type="ECO:0000256" key="4">
    <source>
        <dbReference type="ARBA" id="ARBA00022741"/>
    </source>
</evidence>
<feature type="domain" description="Protein kinase" evidence="10">
    <location>
        <begin position="1"/>
        <end position="256"/>
    </location>
</feature>
<dbReference type="Gene3D" id="3.30.10.20">
    <property type="match status" value="1"/>
</dbReference>